<accession>A0ABS2SVK2</accession>
<sequence>MLTIGELAKKSGVTTRTLRHYDAIHLLTPDKLSEGKHRLYCEESVLTLAKIQLFKRMGFSLKRMKPLLELQSSNVLEEQLRVVKREQEKLKEMEETINGLLHIHKIEGQFNWHLLLELIKKTEDPVKELDRLQFILPKLCDDSNETKSLLLLINHSKSVDQSNLMQMHDLGSRLNEWIGKLCGGDERLIKELYKLLYNGNISATLGCYPIPAPIVSLWKEATSCYY</sequence>
<dbReference type="PROSITE" id="PS00552">
    <property type="entry name" value="HTH_MERR_1"/>
    <property type="match status" value="1"/>
</dbReference>
<dbReference type="SUPFAM" id="SSF46955">
    <property type="entry name" value="Putative DNA-binding domain"/>
    <property type="match status" value="1"/>
</dbReference>
<dbReference type="PANTHER" id="PTHR30204">
    <property type="entry name" value="REDOX-CYCLING DRUG-SENSING TRANSCRIPTIONAL ACTIVATOR SOXR"/>
    <property type="match status" value="1"/>
</dbReference>
<organism evidence="4 5">
    <name type="scientific">Shouchella xiaoxiensis</name>
    <dbReference type="NCBI Taxonomy" id="766895"/>
    <lineage>
        <taxon>Bacteria</taxon>
        <taxon>Bacillati</taxon>
        <taxon>Bacillota</taxon>
        <taxon>Bacilli</taxon>
        <taxon>Bacillales</taxon>
        <taxon>Bacillaceae</taxon>
        <taxon>Shouchella</taxon>
    </lineage>
</organism>
<proteinExistence type="predicted"/>
<gene>
    <name evidence="4" type="ORF">JOC54_002541</name>
</gene>
<evidence type="ECO:0000256" key="1">
    <source>
        <dbReference type="ARBA" id="ARBA00023125"/>
    </source>
</evidence>
<name>A0ABS2SVK2_9BACI</name>
<dbReference type="PRINTS" id="PR00040">
    <property type="entry name" value="HTHMERR"/>
</dbReference>
<dbReference type="Pfam" id="PF13411">
    <property type="entry name" value="MerR_1"/>
    <property type="match status" value="1"/>
</dbReference>
<evidence type="ECO:0000313" key="5">
    <source>
        <dbReference type="Proteomes" id="UP001179280"/>
    </source>
</evidence>
<dbReference type="EMBL" id="JAFBCV010000007">
    <property type="protein sequence ID" value="MBM7839270.1"/>
    <property type="molecule type" value="Genomic_DNA"/>
</dbReference>
<dbReference type="PROSITE" id="PS50937">
    <property type="entry name" value="HTH_MERR_2"/>
    <property type="match status" value="1"/>
</dbReference>
<keyword evidence="1 4" id="KW-0238">DNA-binding</keyword>
<evidence type="ECO:0000259" key="3">
    <source>
        <dbReference type="PROSITE" id="PS50937"/>
    </source>
</evidence>
<dbReference type="InterPro" id="IPR047057">
    <property type="entry name" value="MerR_fam"/>
</dbReference>
<feature type="domain" description="HTH merR-type" evidence="3">
    <location>
        <begin position="1"/>
        <end position="70"/>
    </location>
</feature>
<dbReference type="InterPro" id="IPR000551">
    <property type="entry name" value="MerR-type_HTH_dom"/>
</dbReference>
<dbReference type="GO" id="GO:0003677">
    <property type="term" value="F:DNA binding"/>
    <property type="evidence" value="ECO:0007669"/>
    <property type="project" value="UniProtKB-KW"/>
</dbReference>
<protein>
    <submittedName>
        <fullName evidence="4">DNA-binding transcriptional MerR regulator</fullName>
    </submittedName>
</protein>
<feature type="coiled-coil region" evidence="2">
    <location>
        <begin position="73"/>
        <end position="103"/>
    </location>
</feature>
<keyword evidence="2" id="KW-0175">Coiled coil</keyword>
<dbReference type="InterPro" id="IPR009061">
    <property type="entry name" value="DNA-bd_dom_put_sf"/>
</dbReference>
<keyword evidence="5" id="KW-1185">Reference proteome</keyword>
<dbReference type="PANTHER" id="PTHR30204:SF96">
    <property type="entry name" value="CHROMOSOME-ANCHORING PROTEIN RACA"/>
    <property type="match status" value="1"/>
</dbReference>
<dbReference type="Proteomes" id="UP001179280">
    <property type="component" value="Unassembled WGS sequence"/>
</dbReference>
<dbReference type="CDD" id="cd01106">
    <property type="entry name" value="HTH_TipAL-Mta"/>
    <property type="match status" value="1"/>
</dbReference>
<dbReference type="Gene3D" id="1.10.1660.10">
    <property type="match status" value="1"/>
</dbReference>
<comment type="caution">
    <text evidence="4">The sequence shown here is derived from an EMBL/GenBank/DDBJ whole genome shotgun (WGS) entry which is preliminary data.</text>
</comment>
<dbReference type="SMART" id="SM00422">
    <property type="entry name" value="HTH_MERR"/>
    <property type="match status" value="1"/>
</dbReference>
<evidence type="ECO:0000313" key="4">
    <source>
        <dbReference type="EMBL" id="MBM7839270.1"/>
    </source>
</evidence>
<evidence type="ECO:0000256" key="2">
    <source>
        <dbReference type="SAM" id="Coils"/>
    </source>
</evidence>
<reference evidence="4" key="1">
    <citation type="submission" date="2021-01" db="EMBL/GenBank/DDBJ databases">
        <title>Genomic Encyclopedia of Type Strains, Phase IV (KMG-IV): sequencing the most valuable type-strain genomes for metagenomic binning, comparative biology and taxonomic classification.</title>
        <authorList>
            <person name="Goeker M."/>
        </authorList>
    </citation>
    <scope>NUCLEOTIDE SEQUENCE</scope>
    <source>
        <strain evidence="4">DSM 21943</strain>
    </source>
</reference>
<dbReference type="RefSeq" id="WP_204466551.1">
    <property type="nucleotide sequence ID" value="NZ_JAFBCV010000007.1"/>
</dbReference>